<evidence type="ECO:0000256" key="3">
    <source>
        <dbReference type="ARBA" id="ARBA00023254"/>
    </source>
</evidence>
<feature type="coiled-coil region" evidence="5">
    <location>
        <begin position="95"/>
        <end position="129"/>
    </location>
</feature>
<organism evidence="7">
    <name type="scientific">Amphimedon queenslandica</name>
    <name type="common">Sponge</name>
    <dbReference type="NCBI Taxonomy" id="400682"/>
    <lineage>
        <taxon>Eukaryota</taxon>
        <taxon>Metazoa</taxon>
        <taxon>Porifera</taxon>
        <taxon>Demospongiae</taxon>
        <taxon>Heteroscleromorpha</taxon>
        <taxon>Haplosclerida</taxon>
        <taxon>Niphatidae</taxon>
        <taxon>Amphimedon</taxon>
    </lineage>
</organism>
<dbReference type="GO" id="GO:0007131">
    <property type="term" value="P:reciprocal meiotic recombination"/>
    <property type="evidence" value="ECO:0007669"/>
    <property type="project" value="InterPro"/>
</dbReference>
<name>A0A1X7VFA6_AMPQE</name>
<dbReference type="PANTHER" id="PTHR22663">
    <property type="entry name" value="RING FINGER PROTEIN NARYA-RELATED"/>
    <property type="match status" value="1"/>
</dbReference>
<evidence type="ECO:0000313" key="8">
    <source>
        <dbReference type="Proteomes" id="UP000007879"/>
    </source>
</evidence>
<dbReference type="KEGG" id="aqu:100636694"/>
<keyword evidence="8" id="KW-1185">Reference proteome</keyword>
<dbReference type="GO" id="GO:0007129">
    <property type="term" value="P:homologous chromosome pairing at meiosis"/>
    <property type="evidence" value="ECO:0007669"/>
    <property type="project" value="TreeGrafter"/>
</dbReference>
<dbReference type="AlphaFoldDB" id="A0A1X7VFA6"/>
<dbReference type="STRING" id="400682.A0A1X7VFA6"/>
<accession>A0A1X7VFA6</accession>
<proteinExistence type="predicted"/>
<reference evidence="7" key="2">
    <citation type="submission" date="2017-05" db="UniProtKB">
        <authorList>
            <consortium name="EnsemblMetazoa"/>
        </authorList>
    </citation>
    <scope>IDENTIFICATION</scope>
</reference>
<dbReference type="GO" id="GO:0019789">
    <property type="term" value="F:SUMO transferase activity"/>
    <property type="evidence" value="ECO:0007669"/>
    <property type="project" value="InterPro"/>
</dbReference>
<keyword evidence="5" id="KW-0175">Coiled coil</keyword>
<evidence type="ECO:0000256" key="2">
    <source>
        <dbReference type="ARBA" id="ARBA00022833"/>
    </source>
</evidence>
<dbReference type="Pfam" id="PF14634">
    <property type="entry name" value="zf-RING_5"/>
    <property type="match status" value="1"/>
</dbReference>
<dbReference type="PROSITE" id="PS50089">
    <property type="entry name" value="ZF_RING_2"/>
    <property type="match status" value="1"/>
</dbReference>
<dbReference type="GO" id="GO:0008270">
    <property type="term" value="F:zinc ion binding"/>
    <property type="evidence" value="ECO:0007669"/>
    <property type="project" value="UniProtKB-KW"/>
</dbReference>
<dbReference type="EnsemblMetazoa" id="XM_019993883.1">
    <property type="protein sequence ID" value="XP_019849442.1"/>
    <property type="gene ID" value="LOC100636694"/>
</dbReference>
<dbReference type="PANTHER" id="PTHR22663:SF17">
    <property type="entry name" value="RING FINGER PROTEIN NARYA-RELATED"/>
    <property type="match status" value="1"/>
</dbReference>
<dbReference type="InParanoid" id="A0A1X7VFA6"/>
<evidence type="ECO:0000313" key="7">
    <source>
        <dbReference type="EnsemblMetazoa" id="Aqu2.1.38197_001"/>
    </source>
</evidence>
<gene>
    <name evidence="7" type="primary">100636694</name>
</gene>
<keyword evidence="3" id="KW-0469">Meiosis</keyword>
<sequence length="130" mass="14802">MSSDWVHCNKCMSRPSANVRLALASCGHLVCRPCTNGSTDSCPVCLMKCAFVALVHPLPPPIVIYFQDPLSVAQRLAQIYQFQEDNRIRLFESFFVKANDHLTQLDNRIEALKIERQCLEQEIRQASNNH</sequence>
<evidence type="ECO:0000256" key="1">
    <source>
        <dbReference type="ARBA" id="ARBA00022771"/>
    </source>
</evidence>
<keyword evidence="2" id="KW-0862">Zinc</keyword>
<keyword evidence="1 4" id="KW-0479">Metal-binding</keyword>
<dbReference type="GO" id="GO:0000795">
    <property type="term" value="C:synaptonemal complex"/>
    <property type="evidence" value="ECO:0007669"/>
    <property type="project" value="InterPro"/>
</dbReference>
<keyword evidence="1 4" id="KW-0863">Zinc-finger</keyword>
<dbReference type="InterPro" id="IPR042123">
    <property type="entry name" value="Zip3/RNF212-like"/>
</dbReference>
<feature type="domain" description="RING-type" evidence="6">
    <location>
        <begin position="8"/>
        <end position="45"/>
    </location>
</feature>
<evidence type="ECO:0000259" key="6">
    <source>
        <dbReference type="PROSITE" id="PS50089"/>
    </source>
</evidence>
<dbReference type="Proteomes" id="UP000007879">
    <property type="component" value="Unassembled WGS sequence"/>
</dbReference>
<protein>
    <recommendedName>
        <fullName evidence="6">RING-type domain-containing protein</fullName>
    </recommendedName>
</protein>
<dbReference type="SMART" id="SM00184">
    <property type="entry name" value="RING"/>
    <property type="match status" value="1"/>
</dbReference>
<dbReference type="OrthoDB" id="2535391at2759"/>
<evidence type="ECO:0000256" key="4">
    <source>
        <dbReference type="PROSITE-ProRule" id="PRU00175"/>
    </source>
</evidence>
<dbReference type="EnsemblMetazoa" id="Aqu2.1.38197_001">
    <property type="protein sequence ID" value="Aqu2.1.38197_001"/>
    <property type="gene ID" value="Aqu2.1.38197"/>
</dbReference>
<dbReference type="InterPro" id="IPR001841">
    <property type="entry name" value="Znf_RING"/>
</dbReference>
<dbReference type="SUPFAM" id="SSF57850">
    <property type="entry name" value="RING/U-box"/>
    <property type="match status" value="1"/>
</dbReference>
<evidence type="ECO:0000256" key="5">
    <source>
        <dbReference type="SAM" id="Coils"/>
    </source>
</evidence>
<reference evidence="8" key="1">
    <citation type="journal article" date="2010" name="Nature">
        <title>The Amphimedon queenslandica genome and the evolution of animal complexity.</title>
        <authorList>
            <person name="Srivastava M."/>
            <person name="Simakov O."/>
            <person name="Chapman J."/>
            <person name="Fahey B."/>
            <person name="Gauthier M.E."/>
            <person name="Mitros T."/>
            <person name="Richards G.S."/>
            <person name="Conaco C."/>
            <person name="Dacre M."/>
            <person name="Hellsten U."/>
            <person name="Larroux C."/>
            <person name="Putnam N.H."/>
            <person name="Stanke M."/>
            <person name="Adamska M."/>
            <person name="Darling A."/>
            <person name="Degnan S.M."/>
            <person name="Oakley T.H."/>
            <person name="Plachetzki D.C."/>
            <person name="Zhai Y."/>
            <person name="Adamski M."/>
            <person name="Calcino A."/>
            <person name="Cummins S.F."/>
            <person name="Goodstein D.M."/>
            <person name="Harris C."/>
            <person name="Jackson D.J."/>
            <person name="Leys S.P."/>
            <person name="Shu S."/>
            <person name="Woodcroft B.J."/>
            <person name="Vervoort M."/>
            <person name="Kosik K.S."/>
            <person name="Manning G."/>
            <person name="Degnan B.M."/>
            <person name="Rokhsar D.S."/>
        </authorList>
    </citation>
    <scope>NUCLEOTIDE SEQUENCE [LARGE SCALE GENOMIC DNA]</scope>
</reference>
<dbReference type="GO" id="GO:0016925">
    <property type="term" value="P:protein sumoylation"/>
    <property type="evidence" value="ECO:0007669"/>
    <property type="project" value="TreeGrafter"/>
</dbReference>